<comment type="caution">
    <text evidence="2">The sequence shown here is derived from an EMBL/GenBank/DDBJ whole genome shotgun (WGS) entry which is preliminary data.</text>
</comment>
<evidence type="ECO:0000256" key="1">
    <source>
        <dbReference type="SAM" id="Phobius"/>
    </source>
</evidence>
<accession>A0A4Z1JH67</accession>
<keyword evidence="1" id="KW-0812">Transmembrane</keyword>
<dbReference type="OrthoDB" id="444631at2759"/>
<dbReference type="Proteomes" id="UP000297229">
    <property type="component" value="Unassembled WGS sequence"/>
</dbReference>
<evidence type="ECO:0000313" key="3">
    <source>
        <dbReference type="Proteomes" id="UP000297229"/>
    </source>
</evidence>
<feature type="transmembrane region" description="Helical" evidence="1">
    <location>
        <begin position="33"/>
        <end position="53"/>
    </location>
</feature>
<name>A0A4Z1JH67_9HELO</name>
<evidence type="ECO:0000313" key="2">
    <source>
        <dbReference type="EMBL" id="TGO72826.1"/>
    </source>
</evidence>
<keyword evidence="1" id="KW-1133">Transmembrane helix</keyword>
<reference evidence="2 3" key="1">
    <citation type="submission" date="2017-12" db="EMBL/GenBank/DDBJ databases">
        <title>Comparative genomics of Botrytis spp.</title>
        <authorList>
            <person name="Valero-Jimenez C.A."/>
            <person name="Tapia P."/>
            <person name="Veloso J."/>
            <person name="Silva-Moreno E."/>
            <person name="Staats M."/>
            <person name="Valdes J.H."/>
            <person name="Van Kan J.A.L."/>
        </authorList>
    </citation>
    <scope>NUCLEOTIDE SEQUENCE [LARGE SCALE GENOMIC DNA]</scope>
    <source>
        <strain evidence="2 3">Be9601</strain>
    </source>
</reference>
<gene>
    <name evidence="2" type="ORF">BELL_0415g00120</name>
</gene>
<sequence>MSTSAILSSLHGLPAQAPPPGIRANLAHPESKGYVLILVSSVLFFFMMICFFARVWDGIGLVILGNFANGSWHSELFVCYGE</sequence>
<keyword evidence="1" id="KW-0472">Membrane</keyword>
<protein>
    <submittedName>
        <fullName evidence="2">Uncharacterized protein</fullName>
    </submittedName>
</protein>
<proteinExistence type="predicted"/>
<dbReference type="EMBL" id="PQXM01000413">
    <property type="protein sequence ID" value="TGO72826.1"/>
    <property type="molecule type" value="Genomic_DNA"/>
</dbReference>
<keyword evidence="3" id="KW-1185">Reference proteome</keyword>
<dbReference type="AlphaFoldDB" id="A0A4Z1JH67"/>
<organism evidence="2 3">
    <name type="scientific">Botrytis elliptica</name>
    <dbReference type="NCBI Taxonomy" id="278938"/>
    <lineage>
        <taxon>Eukaryota</taxon>
        <taxon>Fungi</taxon>
        <taxon>Dikarya</taxon>
        <taxon>Ascomycota</taxon>
        <taxon>Pezizomycotina</taxon>
        <taxon>Leotiomycetes</taxon>
        <taxon>Helotiales</taxon>
        <taxon>Sclerotiniaceae</taxon>
        <taxon>Botrytis</taxon>
    </lineage>
</organism>